<dbReference type="SUPFAM" id="SSF48371">
    <property type="entry name" value="ARM repeat"/>
    <property type="match status" value="1"/>
</dbReference>
<feature type="region of interest" description="Disordered" evidence="1">
    <location>
        <begin position="133"/>
        <end position="258"/>
    </location>
</feature>
<evidence type="ECO:0000259" key="4">
    <source>
        <dbReference type="Pfam" id="PF14228"/>
    </source>
</evidence>
<dbReference type="Proteomes" id="UP000053611">
    <property type="component" value="Unassembled WGS sequence"/>
</dbReference>
<dbReference type="PANTHER" id="PTHR12295:SF30">
    <property type="entry name" value="PROTEIN FURRY"/>
    <property type="match status" value="1"/>
</dbReference>
<dbReference type="OrthoDB" id="6287725at2759"/>
<evidence type="ECO:0000259" key="3">
    <source>
        <dbReference type="Pfam" id="PF14225"/>
    </source>
</evidence>
<feature type="compositionally biased region" description="Low complexity" evidence="1">
    <location>
        <begin position="2382"/>
        <end position="2412"/>
    </location>
</feature>
<dbReference type="EMBL" id="KQ087226">
    <property type="protein sequence ID" value="KLT40896.1"/>
    <property type="molecule type" value="Genomic_DNA"/>
</dbReference>
<feature type="region of interest" description="Disordered" evidence="1">
    <location>
        <begin position="1"/>
        <end position="114"/>
    </location>
</feature>
<gene>
    <name evidence="5" type="ORF">CC85DRAFT_137780</name>
</gene>
<name>A0A0J0XIJ4_9TREE</name>
<feature type="compositionally biased region" description="Acidic residues" evidence="1">
    <location>
        <begin position="1"/>
        <end position="15"/>
    </location>
</feature>
<dbReference type="Pfam" id="PF14222">
    <property type="entry name" value="MOR2-PAG1_N"/>
    <property type="match status" value="1"/>
</dbReference>
<protein>
    <recommendedName>
        <fullName evidence="7">Cell polarity protein mor2</fullName>
    </recommendedName>
</protein>
<dbReference type="Pfam" id="PF14228">
    <property type="entry name" value="MOR2-PAG1_mid"/>
    <property type="match status" value="1"/>
</dbReference>
<evidence type="ECO:0000259" key="2">
    <source>
        <dbReference type="Pfam" id="PF14222"/>
    </source>
</evidence>
<feature type="compositionally biased region" description="Polar residues" evidence="1">
    <location>
        <begin position="197"/>
        <end position="223"/>
    </location>
</feature>
<evidence type="ECO:0000313" key="6">
    <source>
        <dbReference type="Proteomes" id="UP000053611"/>
    </source>
</evidence>
<feature type="domain" description="Cell morphogenesis protein N-terminal" evidence="2">
    <location>
        <begin position="380"/>
        <end position="928"/>
    </location>
</feature>
<proteinExistence type="predicted"/>
<sequence length="2491" mass="271817">MEEIVLPDFDEDDDYSLPSFPSRSAFGQGTGSPESDTSSRNDFNSSDHSGLRPSGGTLPRSTLQRSALSHSTSSSYADHAAEPPRLGKFSNGSSSSLGTVQPALVTPGQLSSPGAALLASRKGSFASLKNMLKPNQQGSVPAVPPVPAMDRQGRYPALQNPFRSDADLSASLSGRSRANTKASVSASPSFVMHHGSKQSVATLHSSQRSYGGRSTTSQSSSNFRAEEHPVPAMPNIHSRSTPSRASRAGRGGSDTSVLAGFGRGEDPVAFGKTPAEEALKIVYQAFRAAADGKIKKIMAKPANSFIALTSTLEAGADDAFDALILSIANCTRRHARRVVDLLGLWVRNHIERAHSGDVYISQSMGMRMGVDDEATVLGARRVSAARYIYYRTLMEIVRVVPRDQLGDDVALNLEHSAFSVFRSERSEDTVHRRAVSGVLVDFLSELSKTRFLTVSDKFTRELSALASAGVTKDTDAKVEHILKGARKLILRVYPESELEMAAEFIETLSGFFANAHGAALKIAYAEAFTHLLHPVIETATAEVNHPTWARAIAVVLQRALSMAAKPRYWSVAFPLVIVALAVSPREVFMEHWQWCIDTIQAKTKDRNMRLIGMNAFILLLWVYLNRITESSTSRRKRLEGLLQAYFPPHSGHLLPVEMPLEAFVSVLHYVMARQTNYGQELIADFLRDSVPNRHQDGSPRDILHPDRAYVAVRAATLTLRCLGNDTPVRLPLSADFTRFDFPKYKPAPDNSLDNIPEAQEYIQKCGPLSLNVLMSCDRMVGHILISSDNVNVSVHASSAAWDSVGDQVTRKHGDVYVGYQARHEANFRLLAALLEPLPALLPTAKETRPLVDILCRSTFSACPTTCEAAAETMRRVADDPIMCATLVATYRHFLFETDHVFKGDFVGTRLLESQLVRVVKLWLQILEKLAEQHRSSSDADPMDPAFVAKVEGCGLFLLCSTSLNLRKLAYGVFSAARDLGGLERGPSAPFRISRVMLDVPTKTASVLQMFEHELEPADIVVLRKLPALTPADKARLESIKGRKLIQLVAEGDSPKDSALWAALLPVFVGKVNDQLPDSALELRLLIGGLVPRLQSHVSLVASAASKPLRATPNRATSDPGLLAEQWRLYLSVLCGTMNPMKKVPHHLKGAASPSAVMTTTALFAYLVQILTWEDRRFQDAAVFAMGSIRAPALKALAEQLLTFVRRLADSYKSTPSRQSRPLGHSGMWTAAARVFSFISPLLLDGRANSSAHLEILSSFIGFVKLTLTLLSDRREDYDLQNLRREFCIVTDKLSTALGKLDSSDRFLGEEVRGAIFKLCADWCLLGSRPDVVKAREGSILQAAAAAYGPAGSSQERAQYLDDVQSKTKLLSITSAEAMASLCSGKLISAADATPAGQASDHIVEPLTVLRWIRGLFQLTPTNYHDTARKALMALMKYNWDVERLADEVLHQSFGEGEHFALEASFFGVVADMVCEGTIVLPPAQLACLSLSKLGHPVSEVRQRAFQLAEWLFDDPEDHASLSTVLPSVGSAAPNVYRQAQLEMATRLAAMFPDLAMPFLEECTIRLTQLEAPRRRATLLILPAFLKVLVLGSDSKAEPNEVAQEHQALSNLVYLAVRFSDDHLGDIREILLSFAGGPGRSRNTMALVKFLFEQGAKRANPDFMVHAQQIMACLADSPAGDSIFEEICQFVHPSDMATSAQADVPPSPSGSTLANLDALFASTLRTKPLSQGQMALLLAGELLPSRLGHPLLVSRLPAMLHVAFIHCDDPNATMREGAQRVLFQVLRTWISSLSRSHVLEPAERASAWQAAELKTTALARQSQDLFWKADDTGSMDTFSYAPSRMSTLVAKVLGILQQAHPQLRQQWGCLALDWATSCTVRHLACRSFQVFRILTPDINARMMSDMLARLSSTIGSPAPEIQTFNNEVLRTLACIVQSLSAEDMRNYPQIFWCLTACLGTPYEPEFNEVIELFSHVLDKTNLADPAVVSHLVSFRPADWVGPPPHLQALLLIGLRSSKTDMMTFDLIRRLTSVPDAELIDEPEVRLLHGFVAALPWMLHSTDLGEPNEELAGMASDLAAIAEEQGKAGFARLLTSFAHNRFRSKDDFIRQAAKLLLEYIHSHALEIVTHLLGFVLNQNDWMRDKALQMLALVLANSEVVPLLAPFNRELVRPLLRLVSTKHASLALDVLDLPLFTGGEVSEPCDALFGRIETSGWSVPNAKERSEVTRSNVLAVFNTVSVESRAASAHFSVLQFSDLATGPNHAPGWGASQQSFEMPSPPMSVPDNASMGDLVGALHSLNQFFDDGLDSTPNGITTSPLARRAGRHLGRVSSTDSLPFSMGGVRAVLARGAMVRSGSTNAVDDSQLGYSLDQSLLKSTDSFASSTDATAARPGSAASGQSGRRSPARQQPQPGDVITFGPSGATFQGANGRSRNLYVHNAHQPSFSSESEFGAISDNHFSLEDADDMLAQPARPWQDGDRSRTPSPRDNANV</sequence>
<feature type="compositionally biased region" description="Polar residues" evidence="1">
    <location>
        <begin position="2482"/>
        <end position="2491"/>
    </location>
</feature>
<dbReference type="RefSeq" id="XP_018277387.1">
    <property type="nucleotide sequence ID" value="XM_018419495.1"/>
</dbReference>
<dbReference type="Pfam" id="PF14225">
    <property type="entry name" value="MOR2-PAG1_C"/>
    <property type="match status" value="1"/>
</dbReference>
<feature type="compositionally biased region" description="Polar residues" evidence="1">
    <location>
        <begin position="19"/>
        <end position="48"/>
    </location>
</feature>
<organism evidence="5 6">
    <name type="scientific">Cutaneotrichosporon oleaginosum</name>
    <dbReference type="NCBI Taxonomy" id="879819"/>
    <lineage>
        <taxon>Eukaryota</taxon>
        <taxon>Fungi</taxon>
        <taxon>Dikarya</taxon>
        <taxon>Basidiomycota</taxon>
        <taxon>Agaricomycotina</taxon>
        <taxon>Tremellomycetes</taxon>
        <taxon>Trichosporonales</taxon>
        <taxon>Trichosporonaceae</taxon>
        <taxon>Cutaneotrichosporon</taxon>
    </lineage>
</organism>
<dbReference type="STRING" id="879819.A0A0J0XIJ4"/>
<feature type="domain" description="Cell morphogenesis central region" evidence="4">
    <location>
        <begin position="1727"/>
        <end position="1920"/>
    </location>
</feature>
<feature type="domain" description="Cell morphogenesis protein C-terminal" evidence="3">
    <location>
        <begin position="1947"/>
        <end position="2191"/>
    </location>
</feature>
<dbReference type="GO" id="GO:0000902">
    <property type="term" value="P:cell morphogenesis"/>
    <property type="evidence" value="ECO:0007669"/>
    <property type="project" value="InterPro"/>
</dbReference>
<dbReference type="GO" id="GO:0005938">
    <property type="term" value="C:cell cortex"/>
    <property type="evidence" value="ECO:0007669"/>
    <property type="project" value="TreeGrafter"/>
</dbReference>
<dbReference type="PANTHER" id="PTHR12295">
    <property type="entry name" value="FURRY-RELATED"/>
    <property type="match status" value="1"/>
</dbReference>
<dbReference type="InterPro" id="IPR025481">
    <property type="entry name" value="Cell_Morphogen_C"/>
</dbReference>
<feature type="region of interest" description="Disordered" evidence="1">
    <location>
        <begin position="2455"/>
        <end position="2491"/>
    </location>
</feature>
<feature type="region of interest" description="Disordered" evidence="1">
    <location>
        <begin position="2382"/>
        <end position="2428"/>
    </location>
</feature>
<accession>A0A0J0XIJ4</accession>
<reference evidence="5 6" key="1">
    <citation type="submission" date="2015-03" db="EMBL/GenBank/DDBJ databases">
        <title>Genomics and transcriptomics of the oil-accumulating basidiomycete yeast T. oleaginosus allow insights into substrate utilization and the diverse evolutionary trajectories of mating systems in fungi.</title>
        <authorList>
            <consortium name="DOE Joint Genome Institute"/>
            <person name="Kourist R."/>
            <person name="Kracht O."/>
            <person name="Bracharz F."/>
            <person name="Lipzen A."/>
            <person name="Nolan M."/>
            <person name="Ohm R."/>
            <person name="Grigoriev I."/>
            <person name="Sun S."/>
            <person name="Heitman J."/>
            <person name="Bruck T."/>
            <person name="Nowrousian M."/>
        </authorList>
    </citation>
    <scope>NUCLEOTIDE SEQUENCE [LARGE SCALE GENOMIC DNA]</scope>
    <source>
        <strain evidence="5 6">IBC0246</strain>
    </source>
</reference>
<keyword evidence="6" id="KW-1185">Reference proteome</keyword>
<feature type="compositionally biased region" description="Polar residues" evidence="1">
    <location>
        <begin position="170"/>
        <end position="188"/>
    </location>
</feature>
<evidence type="ECO:0000313" key="5">
    <source>
        <dbReference type="EMBL" id="KLT40896.1"/>
    </source>
</evidence>
<evidence type="ECO:0008006" key="7">
    <source>
        <dbReference type="Google" id="ProtNLM"/>
    </source>
</evidence>
<evidence type="ECO:0000256" key="1">
    <source>
        <dbReference type="SAM" id="MobiDB-lite"/>
    </source>
</evidence>
<dbReference type="InterPro" id="IPR039867">
    <property type="entry name" value="Furry/Tao3/Mor2"/>
</dbReference>
<dbReference type="GO" id="GO:0030427">
    <property type="term" value="C:site of polarized growth"/>
    <property type="evidence" value="ECO:0007669"/>
    <property type="project" value="TreeGrafter"/>
</dbReference>
<dbReference type="GeneID" id="28980098"/>
<dbReference type="InterPro" id="IPR029473">
    <property type="entry name" value="MOR2-PAG1_mid"/>
</dbReference>
<feature type="compositionally biased region" description="Polar residues" evidence="1">
    <location>
        <begin position="90"/>
        <end position="99"/>
    </location>
</feature>
<feature type="compositionally biased region" description="Low complexity" evidence="1">
    <location>
        <begin position="66"/>
        <end position="78"/>
    </location>
</feature>
<dbReference type="InterPro" id="IPR025614">
    <property type="entry name" value="Cell_morpho_N"/>
</dbReference>
<dbReference type="InterPro" id="IPR016024">
    <property type="entry name" value="ARM-type_fold"/>
</dbReference>